<dbReference type="AlphaFoldDB" id="A0A1H1KYH4"/>
<name>A0A1H1KYH4_9FLAO</name>
<proteinExistence type="predicted"/>
<keyword evidence="1" id="KW-0732">Signal</keyword>
<evidence type="ECO:0000313" key="2">
    <source>
        <dbReference type="EMBL" id="SDR67401.1"/>
    </source>
</evidence>
<sequence length="183" mass="20664">MKTLIFSLLLIAVTTFSQAQEITQLEEAKVGFAPLDAKFTRDGDSFSYKVNEAYTGAFSKDAIGFMKANFDIKNFIAEYGKDYVSYEVTFTSSNGYLSADFDQDGNLVKTFQKFKDIVLPLDIRREVYMANKGWTMTQNKYVASGRGDLIEKEIYKIKLENGNQKRTMKIDPRISGSSVASNE</sequence>
<reference evidence="2 3" key="1">
    <citation type="submission" date="2016-10" db="EMBL/GenBank/DDBJ databases">
        <authorList>
            <person name="Varghese N."/>
            <person name="Submissions S."/>
        </authorList>
    </citation>
    <scope>NUCLEOTIDE SEQUENCE [LARGE SCALE GENOMIC DNA]</scope>
    <source>
        <strain evidence="2 3">Mar_2010_102</strain>
    </source>
</reference>
<gene>
    <name evidence="2" type="ORF">SAMN04488552_0393</name>
</gene>
<protein>
    <recommendedName>
        <fullName evidence="4">Beta-lactamase-inhibitor-like, PepSY-like</fullName>
    </recommendedName>
</protein>
<dbReference type="SUPFAM" id="SSF160574">
    <property type="entry name" value="BT0923-like"/>
    <property type="match status" value="1"/>
</dbReference>
<dbReference type="Gene3D" id="3.10.450.360">
    <property type="match status" value="1"/>
</dbReference>
<feature type="chain" id="PRO_5009252917" description="Beta-lactamase-inhibitor-like, PepSY-like" evidence="1">
    <location>
        <begin position="20"/>
        <end position="183"/>
    </location>
</feature>
<organism evidence="2 3">
    <name type="scientific">Christiangramia echinicola</name>
    <dbReference type="NCBI Taxonomy" id="279359"/>
    <lineage>
        <taxon>Bacteria</taxon>
        <taxon>Pseudomonadati</taxon>
        <taxon>Bacteroidota</taxon>
        <taxon>Flavobacteriia</taxon>
        <taxon>Flavobacteriales</taxon>
        <taxon>Flavobacteriaceae</taxon>
        <taxon>Christiangramia</taxon>
    </lineage>
</organism>
<evidence type="ECO:0008006" key="4">
    <source>
        <dbReference type="Google" id="ProtNLM"/>
    </source>
</evidence>
<evidence type="ECO:0000313" key="3">
    <source>
        <dbReference type="Proteomes" id="UP000198858"/>
    </source>
</evidence>
<accession>A0A1H1KYH4</accession>
<evidence type="ECO:0000256" key="1">
    <source>
        <dbReference type="SAM" id="SignalP"/>
    </source>
</evidence>
<dbReference type="EMBL" id="LT629745">
    <property type="protein sequence ID" value="SDR67401.1"/>
    <property type="molecule type" value="Genomic_DNA"/>
</dbReference>
<dbReference type="STRING" id="1250231.SAMN04488552_0393"/>
<dbReference type="Proteomes" id="UP000198858">
    <property type="component" value="Chromosome I"/>
</dbReference>
<keyword evidence="3" id="KW-1185">Reference proteome</keyword>
<dbReference type="RefSeq" id="WP_089661085.1">
    <property type="nucleotide sequence ID" value="NZ_LT629745.1"/>
</dbReference>
<feature type="signal peptide" evidence="1">
    <location>
        <begin position="1"/>
        <end position="19"/>
    </location>
</feature>